<organism evidence="10 11">
    <name type="scientific">Candidatus Woesebacteria bacterium GW2011_GWB1_39_10b</name>
    <dbReference type="NCBI Taxonomy" id="1618573"/>
    <lineage>
        <taxon>Bacteria</taxon>
        <taxon>Candidatus Woeseibacteriota</taxon>
    </lineage>
</organism>
<evidence type="ECO:0000313" key="10">
    <source>
        <dbReference type="EMBL" id="KKQ93305.1"/>
    </source>
</evidence>
<dbReference type="Pfam" id="PF01503">
    <property type="entry name" value="PRA-PH"/>
    <property type="match status" value="1"/>
</dbReference>
<comment type="catalytic activity">
    <reaction evidence="1 8">
        <text>1-(5-phospho-beta-D-ribosyl)-ATP + H2O = 1-(5-phospho-beta-D-ribosyl)-5'-AMP + diphosphate + H(+)</text>
        <dbReference type="Rhea" id="RHEA:22828"/>
        <dbReference type="ChEBI" id="CHEBI:15377"/>
        <dbReference type="ChEBI" id="CHEBI:15378"/>
        <dbReference type="ChEBI" id="CHEBI:33019"/>
        <dbReference type="ChEBI" id="CHEBI:59457"/>
        <dbReference type="ChEBI" id="CHEBI:73183"/>
        <dbReference type="EC" id="3.6.1.31"/>
    </reaction>
</comment>
<dbReference type="PANTHER" id="PTHR42945:SF1">
    <property type="entry name" value="HISTIDINE BIOSYNTHESIS BIFUNCTIONAL PROTEIN HIS7"/>
    <property type="match status" value="1"/>
</dbReference>
<comment type="subcellular location">
    <subcellularLocation>
        <location evidence="8">Cytoplasm</location>
    </subcellularLocation>
</comment>
<keyword evidence="7 8" id="KW-0368">Histidine biosynthesis</keyword>
<dbReference type="Gene3D" id="3.40.50.300">
    <property type="entry name" value="P-loop containing nucleotide triphosphate hydrolases"/>
    <property type="match status" value="1"/>
</dbReference>
<dbReference type="GO" id="GO:0005737">
    <property type="term" value="C:cytoplasm"/>
    <property type="evidence" value="ECO:0007669"/>
    <property type="project" value="UniProtKB-SubCell"/>
</dbReference>
<keyword evidence="3 8" id="KW-0028">Amino-acid biosynthesis</keyword>
<dbReference type="SUPFAM" id="SSF52540">
    <property type="entry name" value="P-loop containing nucleoside triphosphate hydrolases"/>
    <property type="match status" value="1"/>
</dbReference>
<comment type="pathway">
    <text evidence="2 8">Amino-acid biosynthesis; L-histidine biosynthesis; L-histidine from 5-phospho-alpha-D-ribose 1-diphosphate: step 2/9.</text>
</comment>
<dbReference type="SUPFAM" id="SSF101386">
    <property type="entry name" value="all-alpha NTP pyrophosphatases"/>
    <property type="match status" value="1"/>
</dbReference>
<evidence type="ECO:0000256" key="8">
    <source>
        <dbReference type="HAMAP-Rule" id="MF_01020"/>
    </source>
</evidence>
<dbReference type="STRING" id="1618573.UT19_C0014G0009"/>
<dbReference type="HAMAP" id="MF_01020">
    <property type="entry name" value="HisE"/>
    <property type="match status" value="1"/>
</dbReference>
<dbReference type="UniPathway" id="UPA00031">
    <property type="reaction ID" value="UER00007"/>
</dbReference>
<name>A0A0G0LZ63_9BACT</name>
<dbReference type="InterPro" id="IPR008179">
    <property type="entry name" value="HisE"/>
</dbReference>
<dbReference type="GO" id="GO:0004636">
    <property type="term" value="F:phosphoribosyl-ATP diphosphatase activity"/>
    <property type="evidence" value="ECO:0007669"/>
    <property type="project" value="UniProtKB-UniRule"/>
</dbReference>
<dbReference type="GO" id="GO:0008146">
    <property type="term" value="F:sulfotransferase activity"/>
    <property type="evidence" value="ECO:0007669"/>
    <property type="project" value="InterPro"/>
</dbReference>
<sequence length="389" mass="46852">MGVVQYYRANTMKIENLEKIISQRIENRDNFSNSYTVFLKKAGRKKIAEKLGEESIETIIEIIKSDKKRIIYETADLIYHLMVALSISGIKWKDIESELEKRNIIISRTRKTKSKPHLYILLHVHKCAGSTLRHHIIRSLKSGEYLIFRKSVDSDFEDRQKIEKYLKKQSRDKLKKIRFITGHGTFYGIHKFFPDSEPRYIVFLRNPFLRTVSNYNFFVQTKDDGHGSRKSIFDSRHHVKDFKSWFTKTDIMQNYITRFLRLRVMNVGMTKKLTEKDIIFIKNVFKDFYFIGLTERQEDYLFLYGLFGVKRFYEDRNVSVRYYEPGRQDEIIFKKMNQFDYEIYEDSIQLNKKFRLNKKNNYNKVVGKVRKMRGKTKILKNKYKKIERL</sequence>
<keyword evidence="4 8" id="KW-0547">Nucleotide-binding</keyword>
<evidence type="ECO:0000256" key="2">
    <source>
        <dbReference type="ARBA" id="ARBA00005204"/>
    </source>
</evidence>
<keyword evidence="8" id="KW-0963">Cytoplasm</keyword>
<dbReference type="AlphaFoldDB" id="A0A0G0LZ63"/>
<protein>
    <recommendedName>
        <fullName evidence="8">Phosphoribosyl-ATP pyrophosphatase</fullName>
        <shortName evidence="8">PRA-PH</shortName>
        <ecNumber evidence="8">3.6.1.31</ecNumber>
    </recommendedName>
</protein>
<dbReference type="Gene3D" id="1.10.287.1080">
    <property type="entry name" value="MazG-like"/>
    <property type="match status" value="1"/>
</dbReference>
<dbReference type="InterPro" id="IPR027417">
    <property type="entry name" value="P-loop_NTPase"/>
</dbReference>
<comment type="caution">
    <text evidence="10">The sequence shown here is derived from an EMBL/GenBank/DDBJ whole genome shotgun (WGS) entry which is preliminary data.</text>
</comment>
<keyword evidence="6 8" id="KW-0067">ATP-binding</keyword>
<evidence type="ECO:0000313" key="11">
    <source>
        <dbReference type="Proteomes" id="UP000034932"/>
    </source>
</evidence>
<dbReference type="CDD" id="cd11534">
    <property type="entry name" value="NTP-PPase_HisIE_like"/>
    <property type="match status" value="1"/>
</dbReference>
<dbReference type="EMBL" id="LBVW01000014">
    <property type="protein sequence ID" value="KKQ93305.1"/>
    <property type="molecule type" value="Genomic_DNA"/>
</dbReference>
<feature type="domain" description="Sulfotransferase" evidence="9">
    <location>
        <begin position="164"/>
        <end position="254"/>
    </location>
</feature>
<evidence type="ECO:0000256" key="6">
    <source>
        <dbReference type="ARBA" id="ARBA00022840"/>
    </source>
</evidence>
<dbReference type="Proteomes" id="UP000034932">
    <property type="component" value="Unassembled WGS sequence"/>
</dbReference>
<dbReference type="GO" id="GO:0005524">
    <property type="term" value="F:ATP binding"/>
    <property type="evidence" value="ECO:0007669"/>
    <property type="project" value="UniProtKB-KW"/>
</dbReference>
<evidence type="ECO:0000256" key="1">
    <source>
        <dbReference type="ARBA" id="ARBA00001460"/>
    </source>
</evidence>
<evidence type="ECO:0000256" key="3">
    <source>
        <dbReference type="ARBA" id="ARBA00022605"/>
    </source>
</evidence>
<evidence type="ECO:0000259" key="9">
    <source>
        <dbReference type="Pfam" id="PF00685"/>
    </source>
</evidence>
<dbReference type="EC" id="3.6.1.31" evidence="8"/>
<gene>
    <name evidence="8" type="primary">hisE</name>
    <name evidence="10" type="ORF">UT19_C0014G0009</name>
</gene>
<dbReference type="GO" id="GO:0000105">
    <property type="term" value="P:L-histidine biosynthetic process"/>
    <property type="evidence" value="ECO:0007669"/>
    <property type="project" value="UniProtKB-UniRule"/>
</dbReference>
<dbReference type="InterPro" id="IPR000863">
    <property type="entry name" value="Sulfotransferase_dom"/>
</dbReference>
<comment type="similarity">
    <text evidence="8">Belongs to the PRA-PH family.</text>
</comment>
<accession>A0A0G0LZ63</accession>
<evidence type="ECO:0000256" key="7">
    <source>
        <dbReference type="ARBA" id="ARBA00023102"/>
    </source>
</evidence>
<dbReference type="NCBIfam" id="TIGR03188">
    <property type="entry name" value="histidine_hisI"/>
    <property type="match status" value="1"/>
</dbReference>
<reference evidence="10 11" key="1">
    <citation type="journal article" date="2015" name="Nature">
        <title>rRNA introns, odd ribosomes, and small enigmatic genomes across a large radiation of phyla.</title>
        <authorList>
            <person name="Brown C.T."/>
            <person name="Hug L.A."/>
            <person name="Thomas B.C."/>
            <person name="Sharon I."/>
            <person name="Castelle C.J."/>
            <person name="Singh A."/>
            <person name="Wilkins M.J."/>
            <person name="Williams K.H."/>
            <person name="Banfield J.F."/>
        </authorList>
    </citation>
    <scope>NUCLEOTIDE SEQUENCE [LARGE SCALE GENOMIC DNA]</scope>
</reference>
<evidence type="ECO:0000256" key="4">
    <source>
        <dbReference type="ARBA" id="ARBA00022741"/>
    </source>
</evidence>
<keyword evidence="5 8" id="KW-0378">Hydrolase</keyword>
<proteinExistence type="inferred from homology"/>
<evidence type="ECO:0000256" key="5">
    <source>
        <dbReference type="ARBA" id="ARBA00022801"/>
    </source>
</evidence>
<dbReference type="PANTHER" id="PTHR42945">
    <property type="entry name" value="HISTIDINE BIOSYNTHESIS BIFUNCTIONAL PROTEIN"/>
    <property type="match status" value="1"/>
</dbReference>
<dbReference type="Pfam" id="PF00685">
    <property type="entry name" value="Sulfotransfer_1"/>
    <property type="match status" value="1"/>
</dbReference>
<dbReference type="InterPro" id="IPR021130">
    <property type="entry name" value="PRib-ATP_PPHydrolase-like"/>
</dbReference>